<dbReference type="SUPFAM" id="SSF55315">
    <property type="entry name" value="L30e-like"/>
    <property type="match status" value="1"/>
</dbReference>
<evidence type="ECO:0000313" key="2">
    <source>
        <dbReference type="EMBL" id="KTB39090.1"/>
    </source>
</evidence>
<reference evidence="2 3" key="1">
    <citation type="submission" date="2015-12" db="EMBL/GenBank/DDBJ databases">
        <title>Draft genome sequence of Moniliophthora roreri, the causal agent of frosty pod rot of cacao.</title>
        <authorList>
            <person name="Aime M.C."/>
            <person name="Diaz-Valderrama J.R."/>
            <person name="Kijpornyongpan T."/>
            <person name="Phillips-Mora W."/>
        </authorList>
    </citation>
    <scope>NUCLEOTIDE SEQUENCE [LARGE SCALE GENOMIC DNA]</scope>
    <source>
        <strain evidence="2 3">MCA 2952</strain>
    </source>
</reference>
<feature type="domain" description="eRF1" evidence="1">
    <location>
        <begin position="43"/>
        <end position="102"/>
    </location>
</feature>
<dbReference type="Gene3D" id="3.30.1330.30">
    <property type="match status" value="1"/>
</dbReference>
<dbReference type="InterPro" id="IPR004403">
    <property type="entry name" value="Peptide_chain-rel_eRF1/aRF1"/>
</dbReference>
<proteinExistence type="predicted"/>
<dbReference type="AlphaFoldDB" id="A0A0W0FS05"/>
<dbReference type="PANTHER" id="PTHR10113">
    <property type="entry name" value="PEPTIDE CHAIN RELEASE FACTOR SUBUNIT 1"/>
    <property type="match status" value="1"/>
</dbReference>
<gene>
    <name evidence="2" type="ORF">WG66_8348</name>
</gene>
<dbReference type="InterPro" id="IPR029064">
    <property type="entry name" value="Ribosomal_eL30-like_sf"/>
</dbReference>
<dbReference type="EMBL" id="LATX01001708">
    <property type="protein sequence ID" value="KTB39090.1"/>
    <property type="molecule type" value="Genomic_DNA"/>
</dbReference>
<name>A0A0W0FS05_MONRR</name>
<sequence length="115" mass="12931">MDVVASLPFVSPVFVKKSVTTTFARSPKWLPNISLPLDITIYTFHNAAGGQEMESTREPQPLLEWFMEKYRKFGANLEFVTNRSQEGSQFVRDLGDIGGLLRCNGRLSTMLSADE</sequence>
<comment type="caution">
    <text evidence="2">The sequence shown here is derived from an EMBL/GenBank/DDBJ whole genome shotgun (WGS) entry which is preliminary data.</text>
</comment>
<dbReference type="Proteomes" id="UP000054988">
    <property type="component" value="Unassembled WGS sequence"/>
</dbReference>
<evidence type="ECO:0000259" key="1">
    <source>
        <dbReference type="Pfam" id="PF03465"/>
    </source>
</evidence>
<organism evidence="2 3">
    <name type="scientific">Moniliophthora roreri</name>
    <name type="common">Frosty pod rot fungus</name>
    <name type="synonym">Monilia roreri</name>
    <dbReference type="NCBI Taxonomy" id="221103"/>
    <lineage>
        <taxon>Eukaryota</taxon>
        <taxon>Fungi</taxon>
        <taxon>Dikarya</taxon>
        <taxon>Basidiomycota</taxon>
        <taxon>Agaricomycotina</taxon>
        <taxon>Agaricomycetes</taxon>
        <taxon>Agaricomycetidae</taxon>
        <taxon>Agaricales</taxon>
        <taxon>Marasmiineae</taxon>
        <taxon>Marasmiaceae</taxon>
        <taxon>Moniliophthora</taxon>
    </lineage>
</organism>
<protein>
    <recommendedName>
        <fullName evidence="1">eRF1 domain-containing protein</fullName>
    </recommendedName>
</protein>
<evidence type="ECO:0000313" key="3">
    <source>
        <dbReference type="Proteomes" id="UP000054988"/>
    </source>
</evidence>
<dbReference type="InterPro" id="IPR005142">
    <property type="entry name" value="eRF1_3"/>
</dbReference>
<dbReference type="Pfam" id="PF03465">
    <property type="entry name" value="eRF1_3"/>
    <property type="match status" value="1"/>
</dbReference>
<dbReference type="GO" id="GO:0003747">
    <property type="term" value="F:translation release factor activity"/>
    <property type="evidence" value="ECO:0007669"/>
    <property type="project" value="InterPro"/>
</dbReference>
<accession>A0A0W0FS05</accession>
<dbReference type="eggNOG" id="KOG0688">
    <property type="taxonomic scope" value="Eukaryota"/>
</dbReference>